<dbReference type="RefSeq" id="WP_124939974.1">
    <property type="nucleotide sequence ID" value="NZ_CP033577.1"/>
</dbReference>
<dbReference type="EMBL" id="CP033577">
    <property type="protein sequence ID" value="AYV20361.1"/>
    <property type="molecule type" value="Genomic_DNA"/>
</dbReference>
<proteinExistence type="predicted"/>
<dbReference type="Proteomes" id="UP000279760">
    <property type="component" value="Chromosome 1"/>
</dbReference>
<reference evidence="1 2" key="1">
    <citation type="submission" date="2018-11" db="EMBL/GenBank/DDBJ databases">
        <title>Complete Genome Sequence of Vbrio mediterranei 117-T6: a Potential Pathogen Bacteria Isolated from the Conchocelis of Pyropia.</title>
        <authorList>
            <person name="Liu Q."/>
        </authorList>
    </citation>
    <scope>NUCLEOTIDE SEQUENCE [LARGE SCALE GENOMIC DNA]</scope>
    <source>
        <strain evidence="1 2">117-T6</strain>
    </source>
</reference>
<accession>A0A3G4VB13</accession>
<dbReference type="Pfam" id="PF07445">
    <property type="entry name" value="PriC"/>
    <property type="match status" value="1"/>
</dbReference>
<evidence type="ECO:0000313" key="1">
    <source>
        <dbReference type="EMBL" id="AYV20361.1"/>
    </source>
</evidence>
<gene>
    <name evidence="1" type="ORF">ECB94_03175</name>
</gene>
<dbReference type="AlphaFoldDB" id="A0A3G4VB13"/>
<sequence length="171" mass="19892">MKLSEVKARLKQLHQDAQEFDFQNRGHKKPLFDEHLFSASNLLLQPCVIEAERNLDKIIALSKQGISGSSSEIWVTKFTEQLEAIERVLLIANTHTDTALECKSLEQLRADLKQHQVWEQKLCTLVRQQEQCLIDDQTTKPQLISTEQRLQRCRNAMNAIQHTINQKMRFI</sequence>
<dbReference type="InterPro" id="IPR038338">
    <property type="entry name" value="PriC_sf"/>
</dbReference>
<evidence type="ECO:0008006" key="3">
    <source>
        <dbReference type="Google" id="ProtNLM"/>
    </source>
</evidence>
<dbReference type="Gene3D" id="1.20.1270.340">
    <property type="match status" value="1"/>
</dbReference>
<name>A0A3G4VB13_9VIBR</name>
<protein>
    <recommendedName>
        <fullName evidence="3">Prepilin peptidase</fullName>
    </recommendedName>
</protein>
<evidence type="ECO:0000313" key="2">
    <source>
        <dbReference type="Proteomes" id="UP000279760"/>
    </source>
</evidence>
<organism evidence="1 2">
    <name type="scientific">Vibrio mediterranei</name>
    <dbReference type="NCBI Taxonomy" id="689"/>
    <lineage>
        <taxon>Bacteria</taxon>
        <taxon>Pseudomonadati</taxon>
        <taxon>Pseudomonadota</taxon>
        <taxon>Gammaproteobacteria</taxon>
        <taxon>Vibrionales</taxon>
        <taxon>Vibrionaceae</taxon>
        <taxon>Vibrio</taxon>
    </lineage>
</organism>
<dbReference type="InterPro" id="IPR010890">
    <property type="entry name" value="PriC"/>
</dbReference>